<dbReference type="AlphaFoldDB" id="A0A3G8ZMU3"/>
<dbReference type="PANTHER" id="PTHR10057">
    <property type="entry name" value="PERIPHERAL-TYPE BENZODIAZEPINE RECEPTOR"/>
    <property type="match status" value="1"/>
</dbReference>
<evidence type="ECO:0000256" key="2">
    <source>
        <dbReference type="ARBA" id="ARBA00007524"/>
    </source>
</evidence>
<feature type="transmembrane region" description="Helical" evidence="6">
    <location>
        <begin position="12"/>
        <end position="32"/>
    </location>
</feature>
<proteinExistence type="inferred from homology"/>
<feature type="transmembrane region" description="Helical" evidence="6">
    <location>
        <begin position="52"/>
        <end position="76"/>
    </location>
</feature>
<comment type="similarity">
    <text evidence="2">Belongs to the TspO/BZRP family.</text>
</comment>
<dbReference type="CDD" id="cd15904">
    <property type="entry name" value="TSPO_MBR"/>
    <property type="match status" value="1"/>
</dbReference>
<evidence type="ECO:0000256" key="4">
    <source>
        <dbReference type="ARBA" id="ARBA00022989"/>
    </source>
</evidence>
<dbReference type="PANTHER" id="PTHR10057:SF0">
    <property type="entry name" value="TRANSLOCATOR PROTEIN"/>
    <property type="match status" value="1"/>
</dbReference>
<dbReference type="PROSITE" id="PS51257">
    <property type="entry name" value="PROKAR_LIPOPROTEIN"/>
    <property type="match status" value="1"/>
</dbReference>
<dbReference type="InterPro" id="IPR038330">
    <property type="entry name" value="TspO/MBR-related_sf"/>
</dbReference>
<dbReference type="Gene3D" id="1.20.1260.100">
    <property type="entry name" value="TspO/MBR protein"/>
    <property type="match status" value="1"/>
</dbReference>
<reference evidence="7 8" key="2">
    <citation type="submission" date="2018-12" db="EMBL/GenBank/DDBJ databases">
        <title>Nakamurella antarcticus sp. nov., isolated from Antarctica South Shetland Islands soil.</title>
        <authorList>
            <person name="Peng F."/>
        </authorList>
    </citation>
    <scope>NUCLEOTIDE SEQUENCE [LARGE SCALE GENOMIC DNA]</scope>
    <source>
        <strain evidence="7 8">S14-144</strain>
    </source>
</reference>
<reference evidence="7 8" key="1">
    <citation type="submission" date="2018-11" db="EMBL/GenBank/DDBJ databases">
        <authorList>
            <person name="Da X."/>
        </authorList>
    </citation>
    <scope>NUCLEOTIDE SEQUENCE [LARGE SCALE GENOMIC DNA]</scope>
    <source>
        <strain evidence="7 8">S14-144</strain>
    </source>
</reference>
<evidence type="ECO:0000256" key="3">
    <source>
        <dbReference type="ARBA" id="ARBA00022692"/>
    </source>
</evidence>
<protein>
    <submittedName>
        <fullName evidence="7">Tryptophan-rich sensory protein</fullName>
    </submittedName>
</protein>
<dbReference type="Proteomes" id="UP000268084">
    <property type="component" value="Chromosome"/>
</dbReference>
<dbReference type="GO" id="GO:0033013">
    <property type="term" value="P:tetrapyrrole metabolic process"/>
    <property type="evidence" value="ECO:0007669"/>
    <property type="project" value="UniProtKB-ARBA"/>
</dbReference>
<keyword evidence="3 6" id="KW-0812">Transmembrane</keyword>
<dbReference type="RefSeq" id="WP_124799367.1">
    <property type="nucleotide sequence ID" value="NZ_CP034170.1"/>
</dbReference>
<dbReference type="Pfam" id="PF03073">
    <property type="entry name" value="TspO_MBR"/>
    <property type="match status" value="1"/>
</dbReference>
<name>A0A3G8ZMU3_9ACTN</name>
<dbReference type="OrthoDB" id="9795496at2"/>
<comment type="subcellular location">
    <subcellularLocation>
        <location evidence="1">Membrane</location>
        <topology evidence="1">Multi-pass membrane protein</topology>
    </subcellularLocation>
</comment>
<dbReference type="InterPro" id="IPR004307">
    <property type="entry name" value="TspO_MBR"/>
</dbReference>
<sequence length="173" mass="18506">MASTTRRGTRLRTLLATGVAVVGCAAIGSLATDPDSAYYRGLRKPEWQPPPLAFPLVWTPLYADIAGATAVALDELAAADKTRERQQLVTAFAVNLGLNTAWSWLFFRVHRPWLAAAECAVLTVSSADLVRRVGAAKPSAGRVLAPYPAWCAFATALSVGIARRNEHIHLAGL</sequence>
<evidence type="ECO:0000313" key="8">
    <source>
        <dbReference type="Proteomes" id="UP000268084"/>
    </source>
</evidence>
<accession>A0A3G8ZMU3</accession>
<keyword evidence="4 6" id="KW-1133">Transmembrane helix</keyword>
<evidence type="ECO:0000256" key="1">
    <source>
        <dbReference type="ARBA" id="ARBA00004141"/>
    </source>
</evidence>
<organism evidence="7 8">
    <name type="scientific">Nakamurella antarctica</name>
    <dbReference type="NCBI Taxonomy" id="1902245"/>
    <lineage>
        <taxon>Bacteria</taxon>
        <taxon>Bacillati</taxon>
        <taxon>Actinomycetota</taxon>
        <taxon>Actinomycetes</taxon>
        <taxon>Nakamurellales</taxon>
        <taxon>Nakamurellaceae</taxon>
        <taxon>Nakamurella</taxon>
    </lineage>
</organism>
<dbReference type="PIRSF" id="PIRSF005859">
    <property type="entry name" value="PBR"/>
    <property type="match status" value="1"/>
</dbReference>
<dbReference type="KEGG" id="nak:EH165_10220"/>
<dbReference type="EMBL" id="CP034170">
    <property type="protein sequence ID" value="AZI58458.1"/>
    <property type="molecule type" value="Genomic_DNA"/>
</dbReference>
<dbReference type="GO" id="GO:0016020">
    <property type="term" value="C:membrane"/>
    <property type="evidence" value="ECO:0007669"/>
    <property type="project" value="UniProtKB-SubCell"/>
</dbReference>
<evidence type="ECO:0000313" key="7">
    <source>
        <dbReference type="EMBL" id="AZI58458.1"/>
    </source>
</evidence>
<evidence type="ECO:0000256" key="5">
    <source>
        <dbReference type="ARBA" id="ARBA00023136"/>
    </source>
</evidence>
<gene>
    <name evidence="7" type="ORF">EH165_10220</name>
</gene>
<keyword evidence="5 6" id="KW-0472">Membrane</keyword>
<dbReference type="FunFam" id="1.20.1260.100:FF:000001">
    <property type="entry name" value="translocator protein 2"/>
    <property type="match status" value="1"/>
</dbReference>
<evidence type="ECO:0000256" key="6">
    <source>
        <dbReference type="SAM" id="Phobius"/>
    </source>
</evidence>
<keyword evidence="8" id="KW-1185">Reference proteome</keyword>